<dbReference type="SUPFAM" id="SSF48230">
    <property type="entry name" value="Chondroitin AC/alginate lyase"/>
    <property type="match status" value="1"/>
</dbReference>
<reference evidence="8" key="1">
    <citation type="submission" date="2020-09" db="EMBL/GenBank/DDBJ databases">
        <title>Comparative genome analyses of four rice-infecting Rhizoctonia solani isolates reveal extensive enrichment of homogalacturonan modification genes.</title>
        <authorList>
            <person name="Lee D.-Y."/>
            <person name="Jeon J."/>
            <person name="Kim K.-T."/>
            <person name="Cheong K."/>
            <person name="Song H."/>
            <person name="Choi G."/>
            <person name="Ko J."/>
            <person name="Opiyo S.O."/>
            <person name="Zuo S."/>
            <person name="Madhav S."/>
            <person name="Lee Y.-H."/>
            <person name="Wang G.-L."/>
        </authorList>
    </citation>
    <scope>NUCLEOTIDE SEQUENCE</scope>
    <source>
        <strain evidence="8">AG1-IA YN-7</strain>
    </source>
</reference>
<keyword evidence="3 8" id="KW-0456">Lyase</keyword>
<evidence type="ECO:0000313" key="9">
    <source>
        <dbReference type="Proteomes" id="UP000650582"/>
    </source>
</evidence>
<organism evidence="8 9">
    <name type="scientific">Rhizoctonia solani</name>
    <dbReference type="NCBI Taxonomy" id="456999"/>
    <lineage>
        <taxon>Eukaryota</taxon>
        <taxon>Fungi</taxon>
        <taxon>Dikarya</taxon>
        <taxon>Basidiomycota</taxon>
        <taxon>Agaricomycotina</taxon>
        <taxon>Agaricomycetes</taxon>
        <taxon>Cantharellales</taxon>
        <taxon>Ceratobasidiaceae</taxon>
        <taxon>Rhizoctonia</taxon>
    </lineage>
</organism>
<evidence type="ECO:0000256" key="1">
    <source>
        <dbReference type="ARBA" id="ARBA00006699"/>
    </source>
</evidence>
<evidence type="ECO:0000259" key="7">
    <source>
        <dbReference type="Pfam" id="PF08124"/>
    </source>
</evidence>
<dbReference type="InterPro" id="IPR004103">
    <property type="entry name" value="Lyase_8_C"/>
</dbReference>
<dbReference type="Pfam" id="PF08124">
    <property type="entry name" value="Lyase_8_N"/>
    <property type="match status" value="1"/>
</dbReference>
<comment type="caution">
    <text evidence="8">The sequence shown here is derived from an EMBL/GenBank/DDBJ whole genome shotgun (WGS) entry which is preliminary data.</text>
</comment>
<dbReference type="Proteomes" id="UP000650582">
    <property type="component" value="Unassembled WGS sequence"/>
</dbReference>
<proteinExistence type="inferred from homology"/>
<dbReference type="InterPro" id="IPR012970">
    <property type="entry name" value="Lyase_8_alpha_N"/>
</dbReference>
<dbReference type="SUPFAM" id="SSF74650">
    <property type="entry name" value="Galactose mutarotase-like"/>
    <property type="match status" value="1"/>
</dbReference>
<name>A0A8H7H5X8_9AGAM</name>
<feature type="domain" description="Polysaccharide lyase family 8 central" evidence="5">
    <location>
        <begin position="390"/>
        <end position="636"/>
    </location>
</feature>
<dbReference type="InterPro" id="IPR011071">
    <property type="entry name" value="Lyase_8-like_C"/>
</dbReference>
<dbReference type="InterPro" id="IPR014718">
    <property type="entry name" value="GH-type_carb-bd"/>
</dbReference>
<dbReference type="PANTHER" id="PTHR38481">
    <property type="entry name" value="HYALURONATE LYASE"/>
    <property type="match status" value="1"/>
</dbReference>
<dbReference type="InterPro" id="IPR011013">
    <property type="entry name" value="Gal_mutarotase_sf_dom"/>
</dbReference>
<sequence>MVYFQLLTAVAVATLAYAQTDGLDKDIQTLYERRVESAVAQSGATAELVQSYMSTIQEDGTWKDVNYTTGCDARRANWPASIHWTRILAMSAAYYGAPGAEEYAKSSELRGIISRAMEYWFANDFSTIGNGACLDGGGLAGDLCPCGTPGLWNTNWYSNVILVPRPAGAACLLLRDDLTSTELGNCTQMTARSDAVFYRDILPSYTAGANTLEISSIAIACALLENNRTGNITRLDGVFDRVHRELVTHDEDRVDGVKPDGSFHQHIGIIYNGNYGAVFSRNMAAFEIQSLNTRFQADEASRDVLGLLLGGTQWMVFSDPSRKKHFWDYTVIPRFISFAIADNQPSSGLGALDPNYRTLGDAWNQTQIQRFVRDLEPVPTSVNAGPLVGNRMFWNSDYMVHRTEDTITTLKLISNRTKTSECVNTQNPYGFHLSDGVMYQYSTGAEYQDMWATLDWNLAPGSTTDYNVTILDCSKTATFGIDPYAGGVSSGDAGIAAMKYLNPQTQQFSFRKAWLFFSDNVQHVLVNGVVSNSTAPVYSNLDQRLHKGPIYIDDNEITSGNHSGVSSLWHSGTGYVFPKAQETEIWLNAGEKTGEWKSIGTSTQPAYTTDMFAASIVHDSCNLDSPIEYSIFPATSSNEQFKTKASENTPSTIINDGTVSAAIDSKGHLMGAAFWTEGGGSVPVSAMGLTVHVDRPVVLMIKRVDEQSCEVHLADPAHGSGIVKVRLEKLSKGYRHKHRRNDRRQLGHAAGEFYVGARHHHRSELETTNNDVLLEFELPDGGMAGSGVTKVFNCKWA</sequence>
<comment type="similarity">
    <text evidence="1">Belongs to the polysaccharide lyase 8 family.</text>
</comment>
<dbReference type="InterPro" id="IPR038970">
    <property type="entry name" value="Lyase_8"/>
</dbReference>
<dbReference type="GO" id="GO:0005576">
    <property type="term" value="C:extracellular region"/>
    <property type="evidence" value="ECO:0007669"/>
    <property type="project" value="InterPro"/>
</dbReference>
<dbReference type="Gene3D" id="2.70.98.10">
    <property type="match status" value="1"/>
</dbReference>
<dbReference type="Gene3D" id="2.60.220.10">
    <property type="entry name" value="Polysaccharide lyase family 8-like, C-terminal"/>
    <property type="match status" value="1"/>
</dbReference>
<dbReference type="Pfam" id="PF02884">
    <property type="entry name" value="Lyase_8_C"/>
    <property type="match status" value="1"/>
</dbReference>
<dbReference type="GO" id="GO:0005975">
    <property type="term" value="P:carbohydrate metabolic process"/>
    <property type="evidence" value="ECO:0007669"/>
    <property type="project" value="InterPro"/>
</dbReference>
<dbReference type="PANTHER" id="PTHR38481:SF1">
    <property type="entry name" value="HYALURONATE LYASE"/>
    <property type="match status" value="1"/>
</dbReference>
<feature type="domain" description="Polysaccharide lyase family 8 C-terminal" evidence="6">
    <location>
        <begin position="655"/>
        <end position="718"/>
    </location>
</feature>
<evidence type="ECO:0000256" key="4">
    <source>
        <dbReference type="SAM" id="SignalP"/>
    </source>
</evidence>
<gene>
    <name evidence="8" type="ORF">RHS04_06044</name>
</gene>
<dbReference type="GO" id="GO:0030246">
    <property type="term" value="F:carbohydrate binding"/>
    <property type="evidence" value="ECO:0007669"/>
    <property type="project" value="InterPro"/>
</dbReference>
<dbReference type="SUPFAM" id="SSF49863">
    <property type="entry name" value="Hyaluronate lyase-like, C-terminal domain"/>
    <property type="match status" value="1"/>
</dbReference>
<evidence type="ECO:0000259" key="6">
    <source>
        <dbReference type="Pfam" id="PF02884"/>
    </source>
</evidence>
<dbReference type="Gene3D" id="1.50.10.100">
    <property type="entry name" value="Chondroitin AC/alginate lyase"/>
    <property type="match status" value="1"/>
</dbReference>
<dbReference type="EMBL" id="JACYCC010000040">
    <property type="protein sequence ID" value="KAF8677528.1"/>
    <property type="molecule type" value="Genomic_DNA"/>
</dbReference>
<evidence type="ECO:0000256" key="3">
    <source>
        <dbReference type="ARBA" id="ARBA00023239"/>
    </source>
</evidence>
<evidence type="ECO:0000259" key="5">
    <source>
        <dbReference type="Pfam" id="PF02278"/>
    </source>
</evidence>
<feature type="domain" description="Polysaccharide lyase 8 N-terminal alpha-helical" evidence="7">
    <location>
        <begin position="154"/>
        <end position="280"/>
    </location>
</feature>
<evidence type="ECO:0000313" key="8">
    <source>
        <dbReference type="EMBL" id="KAF8677528.1"/>
    </source>
</evidence>
<keyword evidence="2 4" id="KW-0732">Signal</keyword>
<evidence type="ECO:0000256" key="2">
    <source>
        <dbReference type="ARBA" id="ARBA00022729"/>
    </source>
</evidence>
<protein>
    <submittedName>
        <fullName evidence="8">Polysaccharide lyase family 8, N terminal alpha-helical domain</fullName>
    </submittedName>
</protein>
<dbReference type="AlphaFoldDB" id="A0A8H7H5X8"/>
<dbReference type="Pfam" id="PF02278">
    <property type="entry name" value="Lyase_8"/>
    <property type="match status" value="1"/>
</dbReference>
<dbReference type="InterPro" id="IPR008929">
    <property type="entry name" value="Chondroitin_lyas"/>
</dbReference>
<dbReference type="InterPro" id="IPR003159">
    <property type="entry name" value="Lyase_8_central_dom"/>
</dbReference>
<feature type="chain" id="PRO_5034882073" evidence="4">
    <location>
        <begin position="19"/>
        <end position="797"/>
    </location>
</feature>
<dbReference type="GO" id="GO:0016837">
    <property type="term" value="F:carbon-oxygen lyase activity, acting on polysaccharides"/>
    <property type="evidence" value="ECO:0007669"/>
    <property type="project" value="UniProtKB-ARBA"/>
</dbReference>
<feature type="signal peptide" evidence="4">
    <location>
        <begin position="1"/>
        <end position="18"/>
    </location>
</feature>
<accession>A0A8H7H5X8</accession>